<reference evidence="2" key="1">
    <citation type="submission" date="2019-11" db="EMBL/GenBank/DDBJ databases">
        <authorList>
            <person name="Feng L."/>
        </authorList>
    </citation>
    <scope>NUCLEOTIDE SEQUENCE</scope>
    <source>
        <strain evidence="2">BhanseniiLFYP23</strain>
    </source>
</reference>
<evidence type="ECO:0008006" key="3">
    <source>
        <dbReference type="Google" id="ProtNLM"/>
    </source>
</evidence>
<dbReference type="EMBL" id="CACRSY010000009">
    <property type="protein sequence ID" value="VYT00379.1"/>
    <property type="molecule type" value="Genomic_DNA"/>
</dbReference>
<keyword evidence="1" id="KW-0175">Coiled coil</keyword>
<accession>A0A6N2T6H6</accession>
<dbReference type="AlphaFoldDB" id="A0A6N2T6H6"/>
<name>A0A6N2T6H6_BLAHA</name>
<proteinExistence type="predicted"/>
<organism evidence="2">
    <name type="scientific">Blautia hansenii</name>
    <name type="common">Ruminococcus hansenii</name>
    <dbReference type="NCBI Taxonomy" id="1322"/>
    <lineage>
        <taxon>Bacteria</taxon>
        <taxon>Bacillati</taxon>
        <taxon>Bacillota</taxon>
        <taxon>Clostridia</taxon>
        <taxon>Lachnospirales</taxon>
        <taxon>Lachnospiraceae</taxon>
        <taxon>Blautia</taxon>
    </lineage>
</organism>
<protein>
    <recommendedName>
        <fullName evidence="3">Chromosome partition protein Smc</fullName>
    </recommendedName>
</protein>
<dbReference type="RefSeq" id="WP_156342270.1">
    <property type="nucleotide sequence ID" value="NZ_CACRSY010000009.1"/>
</dbReference>
<feature type="coiled-coil region" evidence="1">
    <location>
        <begin position="34"/>
        <end position="146"/>
    </location>
</feature>
<sequence length="197" mass="22925">MENEITFRTSVGGYRRDEVIEYVESMNEQIFCLKKESEEAAANYKARIHELETLLVQKEANEATLIEENGAKLEEYETENAKLKEDLEKLEEQYKAVHSDVARLEAEKRVLKEKLGREVLRLRTENQDLKEKLQEAEQNIGSEADYEGVRDAVSEVQYKIAEYVNIINKTQQSLGETYQKMNGIKKKVAEQMEKNKK</sequence>
<evidence type="ECO:0000313" key="2">
    <source>
        <dbReference type="EMBL" id="VYT00379.1"/>
    </source>
</evidence>
<gene>
    <name evidence="2" type="ORF">BHLFYP23_02419</name>
</gene>
<evidence type="ECO:0000256" key="1">
    <source>
        <dbReference type="SAM" id="Coils"/>
    </source>
</evidence>